<dbReference type="PANTHER" id="PTHR30537">
    <property type="entry name" value="HTH-TYPE TRANSCRIPTIONAL REGULATOR"/>
    <property type="match status" value="1"/>
</dbReference>
<evidence type="ECO:0000313" key="6">
    <source>
        <dbReference type="EMBL" id="PZR17314.1"/>
    </source>
</evidence>
<reference evidence="6 7" key="1">
    <citation type="submission" date="2017-08" db="EMBL/GenBank/DDBJ databases">
        <title>Infants hospitalized years apart are colonized by the same room-sourced microbial strains.</title>
        <authorList>
            <person name="Brooks B."/>
            <person name="Olm M.R."/>
            <person name="Firek B.A."/>
            <person name="Baker R."/>
            <person name="Thomas B.C."/>
            <person name="Morowitz M.J."/>
            <person name="Banfield J.F."/>
        </authorList>
    </citation>
    <scope>NUCLEOTIDE SEQUENCE [LARGE SCALE GENOMIC DNA]</scope>
    <source>
        <strain evidence="6">S2_003_000_R2_14</strain>
    </source>
</reference>
<evidence type="ECO:0000256" key="3">
    <source>
        <dbReference type="ARBA" id="ARBA00023125"/>
    </source>
</evidence>
<dbReference type="FunFam" id="1.10.10.10:FF:000001">
    <property type="entry name" value="LysR family transcriptional regulator"/>
    <property type="match status" value="1"/>
</dbReference>
<dbReference type="SUPFAM" id="SSF53850">
    <property type="entry name" value="Periplasmic binding protein-like II"/>
    <property type="match status" value="1"/>
</dbReference>
<dbReference type="Proteomes" id="UP000249061">
    <property type="component" value="Unassembled WGS sequence"/>
</dbReference>
<dbReference type="CDD" id="cd08422">
    <property type="entry name" value="PBP2_CrgA_like"/>
    <property type="match status" value="1"/>
</dbReference>
<dbReference type="InterPro" id="IPR058163">
    <property type="entry name" value="LysR-type_TF_proteobact-type"/>
</dbReference>
<keyword evidence="2" id="KW-0805">Transcription regulation</keyword>
<dbReference type="Gene3D" id="1.10.10.10">
    <property type="entry name" value="Winged helix-like DNA-binding domain superfamily/Winged helix DNA-binding domain"/>
    <property type="match status" value="1"/>
</dbReference>
<gene>
    <name evidence="6" type="ORF">DI536_03025</name>
</gene>
<evidence type="ECO:0000259" key="5">
    <source>
        <dbReference type="PROSITE" id="PS50931"/>
    </source>
</evidence>
<dbReference type="SUPFAM" id="SSF46785">
    <property type="entry name" value="Winged helix' DNA-binding domain"/>
    <property type="match status" value="1"/>
</dbReference>
<evidence type="ECO:0000313" key="7">
    <source>
        <dbReference type="Proteomes" id="UP000249061"/>
    </source>
</evidence>
<name>A0A2W5VNG2_9BACT</name>
<comment type="similarity">
    <text evidence="1">Belongs to the LysR transcriptional regulatory family.</text>
</comment>
<dbReference type="InterPro" id="IPR000847">
    <property type="entry name" value="LysR_HTH_N"/>
</dbReference>
<accession>A0A2W5VNG2</accession>
<dbReference type="Pfam" id="PF03466">
    <property type="entry name" value="LysR_substrate"/>
    <property type="match status" value="1"/>
</dbReference>
<dbReference type="InterPro" id="IPR036390">
    <property type="entry name" value="WH_DNA-bd_sf"/>
</dbReference>
<dbReference type="GO" id="GO:0006351">
    <property type="term" value="P:DNA-templated transcription"/>
    <property type="evidence" value="ECO:0007669"/>
    <property type="project" value="TreeGrafter"/>
</dbReference>
<keyword evidence="3" id="KW-0238">DNA-binding</keyword>
<dbReference type="EMBL" id="QFQP01000002">
    <property type="protein sequence ID" value="PZR17314.1"/>
    <property type="molecule type" value="Genomic_DNA"/>
</dbReference>
<protein>
    <submittedName>
        <fullName evidence="6">LysR family transcriptional regulator</fullName>
    </submittedName>
</protein>
<dbReference type="GO" id="GO:0003700">
    <property type="term" value="F:DNA-binding transcription factor activity"/>
    <property type="evidence" value="ECO:0007669"/>
    <property type="project" value="InterPro"/>
</dbReference>
<dbReference type="Pfam" id="PF00126">
    <property type="entry name" value="HTH_1"/>
    <property type="match status" value="1"/>
</dbReference>
<dbReference type="GO" id="GO:0043565">
    <property type="term" value="F:sequence-specific DNA binding"/>
    <property type="evidence" value="ECO:0007669"/>
    <property type="project" value="TreeGrafter"/>
</dbReference>
<comment type="caution">
    <text evidence="6">The sequence shown here is derived from an EMBL/GenBank/DDBJ whole genome shotgun (WGS) entry which is preliminary data.</text>
</comment>
<feature type="domain" description="HTH lysR-type" evidence="5">
    <location>
        <begin position="34"/>
        <end position="89"/>
    </location>
</feature>
<dbReference type="Gene3D" id="3.40.190.290">
    <property type="match status" value="1"/>
</dbReference>
<dbReference type="InterPro" id="IPR005119">
    <property type="entry name" value="LysR_subst-bd"/>
</dbReference>
<proteinExistence type="inferred from homology"/>
<dbReference type="PANTHER" id="PTHR30537:SF72">
    <property type="entry name" value="LYSR FAMILY TRANSCRIPTIONAL REGULATOR"/>
    <property type="match status" value="1"/>
</dbReference>
<dbReference type="PROSITE" id="PS50931">
    <property type="entry name" value="HTH_LYSR"/>
    <property type="match status" value="1"/>
</dbReference>
<evidence type="ECO:0000256" key="4">
    <source>
        <dbReference type="ARBA" id="ARBA00023163"/>
    </source>
</evidence>
<evidence type="ECO:0000256" key="2">
    <source>
        <dbReference type="ARBA" id="ARBA00023015"/>
    </source>
</evidence>
<evidence type="ECO:0000256" key="1">
    <source>
        <dbReference type="ARBA" id="ARBA00009437"/>
    </source>
</evidence>
<dbReference type="InterPro" id="IPR036388">
    <property type="entry name" value="WH-like_DNA-bd_sf"/>
</dbReference>
<keyword evidence="4" id="KW-0804">Transcription</keyword>
<dbReference type="AlphaFoldDB" id="A0A2W5VNG2"/>
<organism evidence="6 7">
    <name type="scientific">Archangium gephyra</name>
    <dbReference type="NCBI Taxonomy" id="48"/>
    <lineage>
        <taxon>Bacteria</taxon>
        <taxon>Pseudomonadati</taxon>
        <taxon>Myxococcota</taxon>
        <taxon>Myxococcia</taxon>
        <taxon>Myxococcales</taxon>
        <taxon>Cystobacterineae</taxon>
        <taxon>Archangiaceae</taxon>
        <taxon>Archangium</taxon>
    </lineage>
</organism>
<sequence>MTQRRVLPERYPVRPFSFVIGDATVQIEAVSDAFSDIEVFTRVVELGGFSRAAANLRLTPSGVSRIVTRLEERLGVRLLNRTTRSISLTQEGADYFERCTRILADLNEANAMAAKSSAAPRGRLRVDVPIIFADFIVGPALPRFLGRFPELEVDLTVRDRLIDPTAEGVDVVLRLAPPRDSELLARKLGTVRSVLVASPRYLSKHGRPKTIDDLRTHAQVPYLSENGPLAWRLKGPEGDVTLPVRGRVQAASGNVLTHMVVGGMGIAQTYEPHIKDAIQRGDVEVLMPSTEPEPRPVHALFARQRAELPKVRVFLDFFAELFGKR</sequence>